<sequence length="467" mass="51135">MTRWKLIAGVSSAHLFSIHSFTVTVWNMCGKDITVYDNVIEETLADQCSLTRTYKKNDNGMIRMGRDPRATLAEFSFTSFAWYDISIVHPKAGNCSTLSKCLRATGSTAFNIDMEISPAKSDGARCVELLCLDDRCADAYKYPSDDTKTHACDLGTDFDLTFCPKNRQSKTPEQPKRTSTVSHPSPSVVMVTQETIHEESRDDSSLTVADHTSATQIGRSKSVSSDLAQKSSKLSFAYESSSTDQTSSSTTITRGKPVRPRSITIARAIPLHKSSTTAASEEPEKKSSSMEISEELEKKSSAKETSQEPEEHSPIKETSGAPEKTSSRARARDVPDRLYLIEAAPVAPVKAPSAEIIADVSTTHFHGSSKEERLDFEESSTSSSVTTINMKNFREGGSKIKMIVSLVVCISVIVAALAVYMARKKKKLLDALDDKNDSPQFLPNESSSFGRHVVRVEKGDSSSARQV</sequence>
<gene>
    <name evidence="4" type="primary">AlNc14C11G1357</name>
    <name evidence="4" type="ORF">ALNC14_015580</name>
</gene>
<dbReference type="PROSITE" id="PS51367">
    <property type="entry name" value="THAUMATIN_2"/>
    <property type="match status" value="1"/>
</dbReference>
<dbReference type="AlphaFoldDB" id="F0W2X8"/>
<evidence type="ECO:0000256" key="1">
    <source>
        <dbReference type="SAM" id="MobiDB-lite"/>
    </source>
</evidence>
<feature type="region of interest" description="Disordered" evidence="1">
    <location>
        <begin position="165"/>
        <end position="188"/>
    </location>
</feature>
<protein>
    <submittedName>
        <fullName evidence="4">Uncharacterized protein AlNc14C11G1357</fullName>
    </submittedName>
</protein>
<feature type="compositionally biased region" description="Low complexity" evidence="1">
    <location>
        <begin position="240"/>
        <end position="253"/>
    </location>
</feature>
<evidence type="ECO:0000313" key="4">
    <source>
        <dbReference type="EMBL" id="CCA15415.1"/>
    </source>
</evidence>
<reference evidence="4" key="2">
    <citation type="submission" date="2011-02" db="EMBL/GenBank/DDBJ databases">
        <authorList>
            <person name="MacLean D."/>
        </authorList>
    </citation>
    <scope>NUCLEOTIDE SEQUENCE</scope>
</reference>
<feature type="region of interest" description="Disordered" evidence="1">
    <location>
        <begin position="236"/>
        <end position="331"/>
    </location>
</feature>
<accession>F0W2X8</accession>
<dbReference type="EMBL" id="FR824056">
    <property type="protein sequence ID" value="CCA15415.1"/>
    <property type="molecule type" value="Genomic_DNA"/>
</dbReference>
<feature type="compositionally biased region" description="Low complexity" evidence="1">
    <location>
        <begin position="178"/>
        <end position="188"/>
    </location>
</feature>
<dbReference type="HOGENOM" id="CLU_585833_0_0_1"/>
<proteinExistence type="predicted"/>
<feature type="chain" id="PRO_5003263290" evidence="3">
    <location>
        <begin position="21"/>
        <end position="467"/>
    </location>
</feature>
<reference evidence="4" key="1">
    <citation type="journal article" date="2011" name="PLoS Biol.">
        <title>Gene gain and loss during evolution of obligate parasitism in the white rust pathogen of Arabidopsis thaliana.</title>
        <authorList>
            <person name="Kemen E."/>
            <person name="Gardiner A."/>
            <person name="Schultz-Larsen T."/>
            <person name="Kemen A.C."/>
            <person name="Balmuth A.L."/>
            <person name="Robert-Seilaniantz A."/>
            <person name="Bailey K."/>
            <person name="Holub E."/>
            <person name="Studholme D.J."/>
            <person name="Maclean D."/>
            <person name="Jones J.D."/>
        </authorList>
    </citation>
    <scope>NUCLEOTIDE SEQUENCE</scope>
</reference>
<dbReference type="Gene3D" id="2.60.110.10">
    <property type="entry name" value="Thaumatin"/>
    <property type="match status" value="1"/>
</dbReference>
<keyword evidence="2" id="KW-1133">Transmembrane helix</keyword>
<feature type="transmembrane region" description="Helical" evidence="2">
    <location>
        <begin position="402"/>
        <end position="422"/>
    </location>
</feature>
<evidence type="ECO:0000256" key="3">
    <source>
        <dbReference type="SAM" id="SignalP"/>
    </source>
</evidence>
<feature type="signal peptide" evidence="3">
    <location>
        <begin position="1"/>
        <end position="20"/>
    </location>
</feature>
<dbReference type="InterPro" id="IPR001938">
    <property type="entry name" value="Thaumatin"/>
</dbReference>
<dbReference type="PANTHER" id="PTHR31737">
    <property type="entry name" value="PROTEIN TOS1"/>
    <property type="match status" value="1"/>
</dbReference>
<evidence type="ECO:0000256" key="2">
    <source>
        <dbReference type="SAM" id="Phobius"/>
    </source>
</evidence>
<dbReference type="SUPFAM" id="SSF49870">
    <property type="entry name" value="Osmotin, thaumatin-like protein"/>
    <property type="match status" value="1"/>
</dbReference>
<keyword evidence="2" id="KW-0472">Membrane</keyword>
<keyword evidence="2" id="KW-0812">Transmembrane</keyword>
<organism evidence="4">
    <name type="scientific">Albugo laibachii Nc14</name>
    <dbReference type="NCBI Taxonomy" id="890382"/>
    <lineage>
        <taxon>Eukaryota</taxon>
        <taxon>Sar</taxon>
        <taxon>Stramenopiles</taxon>
        <taxon>Oomycota</taxon>
        <taxon>Peronosporomycetes</taxon>
        <taxon>Albuginales</taxon>
        <taxon>Albuginaceae</taxon>
        <taxon>Albugo</taxon>
    </lineage>
</organism>
<dbReference type="SMART" id="SM00205">
    <property type="entry name" value="THN"/>
    <property type="match status" value="1"/>
</dbReference>
<keyword evidence="3" id="KW-0732">Signal</keyword>
<name>F0W2X8_9STRA</name>
<dbReference type="PANTHER" id="PTHR31737:SF2">
    <property type="entry name" value="PROTEIN TOS1"/>
    <property type="match status" value="1"/>
</dbReference>
<dbReference type="InterPro" id="IPR037176">
    <property type="entry name" value="Osmotin/thaumatin-like_sf"/>
</dbReference>
<feature type="compositionally biased region" description="Basic and acidic residues" evidence="1">
    <location>
        <begin position="295"/>
        <end position="315"/>
    </location>
</feature>